<organism evidence="1 2">
    <name type="scientific">Araneus ventricosus</name>
    <name type="common">Orbweaver spider</name>
    <name type="synonym">Epeira ventricosa</name>
    <dbReference type="NCBI Taxonomy" id="182803"/>
    <lineage>
        <taxon>Eukaryota</taxon>
        <taxon>Metazoa</taxon>
        <taxon>Ecdysozoa</taxon>
        <taxon>Arthropoda</taxon>
        <taxon>Chelicerata</taxon>
        <taxon>Arachnida</taxon>
        <taxon>Araneae</taxon>
        <taxon>Araneomorphae</taxon>
        <taxon>Entelegynae</taxon>
        <taxon>Araneoidea</taxon>
        <taxon>Araneidae</taxon>
        <taxon>Araneus</taxon>
    </lineage>
</organism>
<keyword evidence="2" id="KW-1185">Reference proteome</keyword>
<gene>
    <name evidence="1" type="ORF">AVEN_152640_1</name>
</gene>
<comment type="caution">
    <text evidence="1">The sequence shown here is derived from an EMBL/GenBank/DDBJ whole genome shotgun (WGS) entry which is preliminary data.</text>
</comment>
<dbReference type="AlphaFoldDB" id="A0A4Y2NDX2"/>
<evidence type="ECO:0000313" key="2">
    <source>
        <dbReference type="Proteomes" id="UP000499080"/>
    </source>
</evidence>
<reference evidence="1 2" key="1">
    <citation type="journal article" date="2019" name="Sci. Rep.">
        <title>Orb-weaving spider Araneus ventricosus genome elucidates the spidroin gene catalogue.</title>
        <authorList>
            <person name="Kono N."/>
            <person name="Nakamura H."/>
            <person name="Ohtoshi R."/>
            <person name="Moran D.A.P."/>
            <person name="Shinohara A."/>
            <person name="Yoshida Y."/>
            <person name="Fujiwara M."/>
            <person name="Mori M."/>
            <person name="Tomita M."/>
            <person name="Arakawa K."/>
        </authorList>
    </citation>
    <scope>NUCLEOTIDE SEQUENCE [LARGE SCALE GENOMIC DNA]</scope>
</reference>
<accession>A0A4Y2NDX2</accession>
<proteinExistence type="predicted"/>
<name>A0A4Y2NDX2_ARAVE</name>
<protein>
    <submittedName>
        <fullName evidence="1">Uncharacterized protein</fullName>
    </submittedName>
</protein>
<dbReference type="EMBL" id="BGPR01009023">
    <property type="protein sequence ID" value="GBN37471.1"/>
    <property type="molecule type" value="Genomic_DNA"/>
</dbReference>
<evidence type="ECO:0000313" key="1">
    <source>
        <dbReference type="EMBL" id="GBN37471.1"/>
    </source>
</evidence>
<dbReference type="Proteomes" id="UP000499080">
    <property type="component" value="Unassembled WGS sequence"/>
</dbReference>
<sequence>MPGGAPLGASLAGALRLPPGSRKLVLCRSFGGNLVTDSILLGLVRYCCNFPIVKNIYKGLEGVAMALQVVEAVFNRGVLQVVKCPLMSKEIIRACWFLFFAEFILSRRSRIASSVDLLVLKPYWLG</sequence>